<sequence length="186" mass="22786">MRKWIIVIVLLILSIRIFPDNVNILNAYLKNFDSFTKKELDNILKNFNNAKNMDNLLKIVHGSILVKKSIYEWFFPLKYYYIYAGMLEMKEVVKSDFDNLLYRYIRGKTAYEIINYDFSKEIFINDFEYIYIRANEKFKEKYDFGEILYKLSEIYKHNNPKKSKKLLEELKEYKGSYYYRMIYDEE</sequence>
<accession>A0ABY8PNM4</accession>
<gene>
    <name evidence="1" type="ORF">JRV97_07050</name>
</gene>
<dbReference type="Proteomes" id="UP001232493">
    <property type="component" value="Chromosome"/>
</dbReference>
<reference evidence="1 2" key="1">
    <citation type="submission" date="2021-02" db="EMBL/GenBank/DDBJ databases">
        <title>Characterization of Marinitoga sp. nov. str. BP5-C20A.</title>
        <authorList>
            <person name="Erauso G."/>
            <person name="Postec A."/>
        </authorList>
    </citation>
    <scope>NUCLEOTIDE SEQUENCE [LARGE SCALE GENOMIC DNA]</scope>
    <source>
        <strain evidence="1 2">BP5-C20A</strain>
    </source>
</reference>
<evidence type="ECO:0000313" key="2">
    <source>
        <dbReference type="Proteomes" id="UP001232493"/>
    </source>
</evidence>
<dbReference type="EMBL" id="CP069362">
    <property type="protein sequence ID" value="WGS64133.1"/>
    <property type="molecule type" value="Genomic_DNA"/>
</dbReference>
<evidence type="ECO:0000313" key="1">
    <source>
        <dbReference type="EMBL" id="WGS64133.1"/>
    </source>
</evidence>
<protein>
    <submittedName>
        <fullName evidence="1">Uncharacterized protein</fullName>
    </submittedName>
</protein>
<proteinExistence type="predicted"/>
<name>A0ABY8PNM4_9BACT</name>
<organism evidence="1 2">
    <name type="scientific">Marinitoga aeolica</name>
    <dbReference type="NCBI Taxonomy" id="2809031"/>
    <lineage>
        <taxon>Bacteria</taxon>
        <taxon>Thermotogati</taxon>
        <taxon>Thermotogota</taxon>
        <taxon>Thermotogae</taxon>
        <taxon>Petrotogales</taxon>
        <taxon>Petrotogaceae</taxon>
        <taxon>Marinitoga</taxon>
    </lineage>
</organism>
<keyword evidence="2" id="KW-1185">Reference proteome</keyword>
<dbReference type="RefSeq" id="WP_280997529.1">
    <property type="nucleotide sequence ID" value="NZ_CP069362.1"/>
</dbReference>